<feature type="transmembrane region" description="Helical" evidence="1">
    <location>
        <begin position="83"/>
        <end position="100"/>
    </location>
</feature>
<keyword evidence="1" id="KW-1133">Transmembrane helix</keyword>
<sequence length="236" mass="26339">MQPPINISVKLGPFFLSSAIPTCTRVPAPGKTPRGTVVGRRCSSASTWPSHIRATASWALIHLHHQPTHTWPHHGWTEQCAEAMGVFFFLLLLLLLFSFPYVTRRLFLFIILFFFSFFVLYTEYKGLIPILGLSDPCIAHYSLLSISSRATAASLLQATDCPYLLTGLSSTPTAQARIMTGLPSSSGCVRTEFKRKKIKIIAFPSFQQLVRRIFIHALNYCGHGSRISVTARIRSL</sequence>
<dbReference type="AlphaFoldDB" id="A0A545VFY1"/>
<keyword evidence="1" id="KW-0812">Transmembrane</keyword>
<reference evidence="2 3" key="1">
    <citation type="journal article" date="2019" name="Appl. Microbiol. Biotechnol.">
        <title>Genome sequence of Isaria javanica and comparative genome analysis insights into family S53 peptidase evolution in fungal entomopathogens.</title>
        <authorList>
            <person name="Lin R."/>
            <person name="Zhang X."/>
            <person name="Xin B."/>
            <person name="Zou M."/>
            <person name="Gao Y."/>
            <person name="Qin F."/>
            <person name="Hu Q."/>
            <person name="Xie B."/>
            <person name="Cheng X."/>
        </authorList>
    </citation>
    <scope>NUCLEOTIDE SEQUENCE [LARGE SCALE GENOMIC DNA]</scope>
    <source>
        <strain evidence="2 3">IJ1G</strain>
    </source>
</reference>
<evidence type="ECO:0000313" key="2">
    <source>
        <dbReference type="EMBL" id="TQW00611.1"/>
    </source>
</evidence>
<dbReference type="Proteomes" id="UP000315783">
    <property type="component" value="Unassembled WGS sequence"/>
</dbReference>
<accession>A0A545VFY1</accession>
<keyword evidence="3" id="KW-1185">Reference proteome</keyword>
<name>A0A545VFY1_9HYPO</name>
<gene>
    <name evidence="2" type="ORF">IF1G_00542</name>
</gene>
<protein>
    <submittedName>
        <fullName evidence="2">Uncharacterized protein</fullName>
    </submittedName>
</protein>
<comment type="caution">
    <text evidence="2">The sequence shown here is derived from an EMBL/GenBank/DDBJ whole genome shotgun (WGS) entry which is preliminary data.</text>
</comment>
<dbReference type="EMBL" id="SPUK01000001">
    <property type="protein sequence ID" value="TQW00611.1"/>
    <property type="molecule type" value="Genomic_DNA"/>
</dbReference>
<organism evidence="2 3">
    <name type="scientific">Cordyceps javanica</name>
    <dbReference type="NCBI Taxonomy" id="43265"/>
    <lineage>
        <taxon>Eukaryota</taxon>
        <taxon>Fungi</taxon>
        <taxon>Dikarya</taxon>
        <taxon>Ascomycota</taxon>
        <taxon>Pezizomycotina</taxon>
        <taxon>Sordariomycetes</taxon>
        <taxon>Hypocreomycetidae</taxon>
        <taxon>Hypocreales</taxon>
        <taxon>Cordycipitaceae</taxon>
        <taxon>Cordyceps</taxon>
    </lineage>
</organism>
<evidence type="ECO:0000313" key="3">
    <source>
        <dbReference type="Proteomes" id="UP000315783"/>
    </source>
</evidence>
<proteinExistence type="predicted"/>
<keyword evidence="1" id="KW-0472">Membrane</keyword>
<feature type="transmembrane region" description="Helical" evidence="1">
    <location>
        <begin position="106"/>
        <end position="124"/>
    </location>
</feature>
<evidence type="ECO:0000256" key="1">
    <source>
        <dbReference type="SAM" id="Phobius"/>
    </source>
</evidence>